<feature type="region of interest" description="Disordered" evidence="17">
    <location>
        <begin position="362"/>
        <end position="382"/>
    </location>
</feature>
<evidence type="ECO:0000256" key="15">
    <source>
        <dbReference type="ARBA" id="ARBA00048679"/>
    </source>
</evidence>
<proteinExistence type="predicted"/>
<evidence type="ECO:0000256" key="12">
    <source>
        <dbReference type="ARBA" id="ARBA00023170"/>
    </source>
</evidence>
<keyword evidence="6" id="KW-0732">Signal</keyword>
<keyword evidence="9 16" id="KW-0067">ATP-binding</keyword>
<dbReference type="SUPFAM" id="SSF50985">
    <property type="entry name" value="RCC1/BLIP-II"/>
    <property type="match status" value="1"/>
</dbReference>
<keyword evidence="10 18" id="KW-1133">Transmembrane helix</keyword>
<evidence type="ECO:0000256" key="1">
    <source>
        <dbReference type="ARBA" id="ARBA00004479"/>
    </source>
</evidence>
<keyword evidence="4" id="KW-0808">Transferase</keyword>
<evidence type="ECO:0000256" key="5">
    <source>
        <dbReference type="ARBA" id="ARBA00022692"/>
    </source>
</evidence>
<evidence type="ECO:0000256" key="4">
    <source>
        <dbReference type="ARBA" id="ARBA00022679"/>
    </source>
</evidence>
<dbReference type="PROSITE" id="PS00108">
    <property type="entry name" value="PROTEIN_KINASE_ST"/>
    <property type="match status" value="1"/>
</dbReference>
<reference evidence="20 21" key="1">
    <citation type="submission" date="2024-04" db="EMBL/GenBank/DDBJ databases">
        <title>Genome assembly C_amara_ONT_v2.</title>
        <authorList>
            <person name="Yant L."/>
            <person name="Moore C."/>
            <person name="Slenker M."/>
        </authorList>
    </citation>
    <scope>NUCLEOTIDE SEQUENCE [LARGE SCALE GENOMIC DNA]</scope>
    <source>
        <tissue evidence="20">Leaf</tissue>
    </source>
</reference>
<evidence type="ECO:0000256" key="10">
    <source>
        <dbReference type="ARBA" id="ARBA00022989"/>
    </source>
</evidence>
<accession>A0ABD1AMF4</accession>
<dbReference type="FunFam" id="3.30.200.20:FF:000357">
    <property type="entry name" value="serine/threonine-protein kinase-like protein CCR1"/>
    <property type="match status" value="1"/>
</dbReference>
<dbReference type="EMBL" id="JBANAX010000462">
    <property type="protein sequence ID" value="KAL1207942.1"/>
    <property type="molecule type" value="Genomic_DNA"/>
</dbReference>
<dbReference type="Gene3D" id="1.10.510.10">
    <property type="entry name" value="Transferase(Phosphotransferase) domain 1"/>
    <property type="match status" value="1"/>
</dbReference>
<evidence type="ECO:0000256" key="14">
    <source>
        <dbReference type="ARBA" id="ARBA00047899"/>
    </source>
</evidence>
<evidence type="ECO:0000256" key="13">
    <source>
        <dbReference type="ARBA" id="ARBA00023180"/>
    </source>
</evidence>
<evidence type="ECO:0000256" key="3">
    <source>
        <dbReference type="ARBA" id="ARBA00022527"/>
    </source>
</evidence>
<dbReference type="InterPro" id="IPR017441">
    <property type="entry name" value="Protein_kinase_ATP_BS"/>
</dbReference>
<comment type="catalytic activity">
    <reaction evidence="15">
        <text>L-seryl-[protein] + ATP = O-phospho-L-seryl-[protein] + ADP + H(+)</text>
        <dbReference type="Rhea" id="RHEA:17989"/>
        <dbReference type="Rhea" id="RHEA-COMP:9863"/>
        <dbReference type="Rhea" id="RHEA-COMP:11604"/>
        <dbReference type="ChEBI" id="CHEBI:15378"/>
        <dbReference type="ChEBI" id="CHEBI:29999"/>
        <dbReference type="ChEBI" id="CHEBI:30616"/>
        <dbReference type="ChEBI" id="CHEBI:83421"/>
        <dbReference type="ChEBI" id="CHEBI:456216"/>
        <dbReference type="EC" id="2.7.11.1"/>
    </reaction>
</comment>
<evidence type="ECO:0000313" key="21">
    <source>
        <dbReference type="Proteomes" id="UP001558713"/>
    </source>
</evidence>
<evidence type="ECO:0000259" key="19">
    <source>
        <dbReference type="PROSITE" id="PS50011"/>
    </source>
</evidence>
<dbReference type="AlphaFoldDB" id="A0ABD1AMF4"/>
<dbReference type="GO" id="GO:0042803">
    <property type="term" value="F:protein homodimerization activity"/>
    <property type="evidence" value="ECO:0007669"/>
    <property type="project" value="UniProtKB-ARBA"/>
</dbReference>
<evidence type="ECO:0000256" key="7">
    <source>
        <dbReference type="ARBA" id="ARBA00022741"/>
    </source>
</evidence>
<evidence type="ECO:0000256" key="18">
    <source>
        <dbReference type="SAM" id="Phobius"/>
    </source>
</evidence>
<evidence type="ECO:0000256" key="8">
    <source>
        <dbReference type="ARBA" id="ARBA00022777"/>
    </source>
</evidence>
<dbReference type="InterPro" id="IPR000719">
    <property type="entry name" value="Prot_kinase_dom"/>
</dbReference>
<dbReference type="InterPro" id="IPR008271">
    <property type="entry name" value="Ser/Thr_kinase_AS"/>
</dbReference>
<dbReference type="FunFam" id="1.10.510.10:FF:000569">
    <property type="entry name" value="Serine/threonine-protein kinase-like protein CCR4"/>
    <property type="match status" value="1"/>
</dbReference>
<dbReference type="Pfam" id="PF13540">
    <property type="entry name" value="RCC1_2"/>
    <property type="match status" value="1"/>
</dbReference>
<feature type="compositionally biased region" description="Pro residues" evidence="17">
    <location>
        <begin position="362"/>
        <end position="374"/>
    </location>
</feature>
<dbReference type="InterPro" id="IPR011009">
    <property type="entry name" value="Kinase-like_dom_sf"/>
</dbReference>
<keyword evidence="21" id="KW-1185">Reference proteome</keyword>
<dbReference type="PROSITE" id="PS00107">
    <property type="entry name" value="PROTEIN_KINASE_ATP"/>
    <property type="match status" value="1"/>
</dbReference>
<dbReference type="Gene3D" id="2.130.10.30">
    <property type="entry name" value="Regulator of chromosome condensation 1/beta-lactamase-inhibitor protein II"/>
    <property type="match status" value="1"/>
</dbReference>
<evidence type="ECO:0000256" key="6">
    <source>
        <dbReference type="ARBA" id="ARBA00022729"/>
    </source>
</evidence>
<dbReference type="SUPFAM" id="SSF56112">
    <property type="entry name" value="Protein kinase-like (PK-like)"/>
    <property type="match status" value="1"/>
</dbReference>
<feature type="region of interest" description="Disordered" evidence="17">
    <location>
        <begin position="427"/>
        <end position="473"/>
    </location>
</feature>
<dbReference type="GO" id="GO:0005524">
    <property type="term" value="F:ATP binding"/>
    <property type="evidence" value="ECO:0007669"/>
    <property type="project" value="UniProtKB-UniRule"/>
</dbReference>
<organism evidence="20 21">
    <name type="scientific">Cardamine amara subsp. amara</name>
    <dbReference type="NCBI Taxonomy" id="228776"/>
    <lineage>
        <taxon>Eukaryota</taxon>
        <taxon>Viridiplantae</taxon>
        <taxon>Streptophyta</taxon>
        <taxon>Embryophyta</taxon>
        <taxon>Tracheophyta</taxon>
        <taxon>Spermatophyta</taxon>
        <taxon>Magnoliopsida</taxon>
        <taxon>eudicotyledons</taxon>
        <taxon>Gunneridae</taxon>
        <taxon>Pentapetalae</taxon>
        <taxon>rosids</taxon>
        <taxon>malvids</taxon>
        <taxon>Brassicales</taxon>
        <taxon>Brassicaceae</taxon>
        <taxon>Cardamineae</taxon>
        <taxon>Cardamine</taxon>
    </lineage>
</organism>
<dbReference type="PROSITE" id="PS50011">
    <property type="entry name" value="PROTEIN_KINASE_DOM"/>
    <property type="match status" value="1"/>
</dbReference>
<dbReference type="Gene3D" id="3.30.200.20">
    <property type="entry name" value="Phosphorylase Kinase, domain 1"/>
    <property type="match status" value="1"/>
</dbReference>
<name>A0ABD1AMF4_CARAN</name>
<keyword evidence="7 16" id="KW-0547">Nucleotide-binding</keyword>
<comment type="caution">
    <text evidence="20">The sequence shown here is derived from an EMBL/GenBank/DDBJ whole genome shotgun (WGS) entry which is preliminary data.</text>
</comment>
<evidence type="ECO:0000256" key="16">
    <source>
        <dbReference type="PROSITE-ProRule" id="PRU10141"/>
    </source>
</evidence>
<evidence type="ECO:0000256" key="2">
    <source>
        <dbReference type="ARBA" id="ARBA00012513"/>
    </source>
</evidence>
<comment type="subcellular location">
    <subcellularLocation>
        <location evidence="1">Membrane</location>
        <topology evidence="1">Single-pass type I membrane protein</topology>
    </subcellularLocation>
</comment>
<dbReference type="PANTHER" id="PTHR46146">
    <property type="entry name" value="SERINE/THREONINE-PROTEIN KINASE-LIKE PROTEIN CCR4"/>
    <property type="match status" value="1"/>
</dbReference>
<evidence type="ECO:0000256" key="17">
    <source>
        <dbReference type="SAM" id="MobiDB-lite"/>
    </source>
</evidence>
<keyword evidence="3" id="KW-0723">Serine/threonine-protein kinase</keyword>
<dbReference type="GO" id="GO:0016020">
    <property type="term" value="C:membrane"/>
    <property type="evidence" value="ECO:0007669"/>
    <property type="project" value="UniProtKB-SubCell"/>
</dbReference>
<evidence type="ECO:0000313" key="20">
    <source>
        <dbReference type="EMBL" id="KAL1207942.1"/>
    </source>
</evidence>
<dbReference type="Proteomes" id="UP001558713">
    <property type="component" value="Unassembled WGS sequence"/>
</dbReference>
<evidence type="ECO:0000256" key="9">
    <source>
        <dbReference type="ARBA" id="ARBA00022840"/>
    </source>
</evidence>
<dbReference type="Pfam" id="PF00069">
    <property type="entry name" value="Pkinase"/>
    <property type="match status" value="1"/>
</dbReference>
<feature type="compositionally biased region" description="Low complexity" evidence="17">
    <location>
        <begin position="428"/>
        <end position="447"/>
    </location>
</feature>
<keyword evidence="12" id="KW-0675">Receptor</keyword>
<keyword evidence="5 18" id="KW-0812">Transmembrane</keyword>
<feature type="binding site" evidence="16">
    <location>
        <position position="519"/>
    </location>
    <ligand>
        <name>ATP</name>
        <dbReference type="ChEBI" id="CHEBI:30616"/>
    </ligand>
</feature>
<gene>
    <name evidence="20" type="ORF">V5N11_034235</name>
</gene>
<keyword evidence="11 18" id="KW-0472">Membrane</keyword>
<keyword evidence="13" id="KW-0325">Glycoprotein</keyword>
<feature type="transmembrane region" description="Helical" evidence="18">
    <location>
        <begin position="389"/>
        <end position="412"/>
    </location>
</feature>
<dbReference type="InterPro" id="IPR009091">
    <property type="entry name" value="RCC1/BLIP-II"/>
</dbReference>
<dbReference type="GO" id="GO:0004674">
    <property type="term" value="F:protein serine/threonine kinase activity"/>
    <property type="evidence" value="ECO:0007669"/>
    <property type="project" value="UniProtKB-KW"/>
</dbReference>
<dbReference type="PANTHER" id="PTHR46146:SF3">
    <property type="entry name" value="SERINE_THREONINE-PROTEIN KINASE-LIKE PROTEIN CCR3-RELATED"/>
    <property type="match status" value="1"/>
</dbReference>
<dbReference type="EC" id="2.7.11.1" evidence="2"/>
<evidence type="ECO:0000256" key="11">
    <source>
        <dbReference type="ARBA" id="ARBA00023136"/>
    </source>
</evidence>
<comment type="catalytic activity">
    <reaction evidence="14">
        <text>L-threonyl-[protein] + ATP = O-phospho-L-threonyl-[protein] + ADP + H(+)</text>
        <dbReference type="Rhea" id="RHEA:46608"/>
        <dbReference type="Rhea" id="RHEA-COMP:11060"/>
        <dbReference type="Rhea" id="RHEA-COMP:11605"/>
        <dbReference type="ChEBI" id="CHEBI:15378"/>
        <dbReference type="ChEBI" id="CHEBI:30013"/>
        <dbReference type="ChEBI" id="CHEBI:30616"/>
        <dbReference type="ChEBI" id="CHEBI:61977"/>
        <dbReference type="ChEBI" id="CHEBI:456216"/>
        <dbReference type="EC" id="2.7.11.1"/>
    </reaction>
</comment>
<feature type="domain" description="Protein kinase" evidence="19">
    <location>
        <begin position="491"/>
        <end position="787"/>
    </location>
</feature>
<keyword evidence="8" id="KW-0418">Kinase</keyword>
<protein>
    <recommendedName>
        <fullName evidence="2">non-specific serine/threonine protein kinase</fullName>
        <ecNumber evidence="2">2.7.11.1</ecNumber>
    </recommendedName>
</protein>
<dbReference type="SMART" id="SM00220">
    <property type="entry name" value="S_TKc"/>
    <property type="match status" value="1"/>
</dbReference>
<sequence length="807" mass="87374">MTRFIFSTVTFSVTVAVTFFVFLFFLPFPVTSLGSGSTYAVVYGSDTVCALISGQPTQRILCYDTRRRTNVTLNPGVSFSSIAAGENFLCGIRSGGYSLLCWDNIGSYSTNRKRIYQNDTVLLENLSVGDRQICATVNGTNSLKCWRNDPSTPPENGFRSISSGVGFTCGVSIRNNRTLCWGTDLVKSNRIQTGFGNMTMATISAGESHACGLNSTGNLICIGINESEKLNVPSNQPYQYSSLSLGSNFTCATRNSNNSVVCWGGGAERFNNVTGSISFESISSGPGLICGLISSNLSVMCWNPSNFSRIFLPFPEILPGPCVESSSLCSCGVFPQSDKLCSGSGSICSSCPFQIPASPPSQFPLLPPPPPPPSQSTSSPPSKALTRGLLAFAIVGSIGAFAGICSVVYCLWTGACLGKKKVHNSVQPTITRGGSTSRSNSSPPSRSLTIRRQGSRMLSMRRQRSGTSSMKHADKAEEFSFSELASATGNFSIENKIGSGSFGVVYRGKLNDGREVAIKRGEVNAKMKKFQEKESAFDSEIAFLSRLHHKHLVRLVGYCEEREEKLLVYDYMKNGALYDHLHDKNNVEKHSSLINSWKMRIKIALDAARGIEYLHNYAVPPIIHRDIKSSNILLDSHWIARVSDFGLSLMGPELGKDYYHHNRPMKAAGTVGYIDPEYYSLNVLTDKSDVYGLGVVLLELLTGKRAIFKNSGDVEEGRVPVHLVDYSVPAITADELGKILDPRVGSPELGEGDAVELVAYTAMHCVNAEGRNRPTMTDIVGNLERALDLCGDSHGSISSGICSIVSE</sequence>